<proteinExistence type="inferred from homology"/>
<keyword evidence="8" id="KW-1185">Reference proteome</keyword>
<evidence type="ECO:0000256" key="4">
    <source>
        <dbReference type="ARBA" id="ARBA00023004"/>
    </source>
</evidence>
<dbReference type="GO" id="GO:0046872">
    <property type="term" value="F:metal ion binding"/>
    <property type="evidence" value="ECO:0007669"/>
    <property type="project" value="UniProtKB-KW"/>
</dbReference>
<dbReference type="KEGG" id="tps:THAPSDRAFT_8811"/>
<feature type="region of interest" description="Disordered" evidence="6">
    <location>
        <begin position="31"/>
        <end position="52"/>
    </location>
</feature>
<sequence>MPSYNAFILTSFLTQAIYFIHYHSASALSTPTSPLKTPNSSSHKSSNVNPKSPIVTTGVDIQAWGNAFNNCPKELPPTIVPLPDLPSDFPTGTYYRNGHARFYADDGTPVLHPFDADGMIVAMTFDSTTKQMLFRNRFVESEGYLADKATGGMSERGLFGTMKTGGLLNNAFRMGYKHVANTNVIHAGDDLYALWEGGKPYVLDPLTLRNKGGPGKVGMTDLNGLVDENFSAHPRYDPVRKTYVNFGSVFNPIKSEFKVSLYEVDAETFRSRNPSPTIPNFVLGAPALLHDFILTENYCIFNINDTKINTAAAIKAMLGLGGFAGSLEVNDSAETTNIVLIPRSLFNEEQSSVDSINLFDDERIIVMPIDRHFNFHYANAYEDDDGSVVFDTVQIDGMELATDNNDGKPIWLKENPFDAVAPSRMVRYKLDLQLKTLAIGTPPSVLTSRLPEFPSIPRDVSIRKHRYVYPVTARKKVDVNPKERGMGGPVGGIAKIDAIDPSNNEYFSFEPYEFPSECVLCPKIGKVVSKPEEEDGCYLLLNIVNGRDLTTDLAIFDVEGKGALEKGPVLRFQLPVFVPHMLHGCFSEGVTFDFDAVSTE</sequence>
<organism evidence="7 8">
    <name type="scientific">Thalassiosira pseudonana</name>
    <name type="common">Marine diatom</name>
    <name type="synonym">Cyclotella nana</name>
    <dbReference type="NCBI Taxonomy" id="35128"/>
    <lineage>
        <taxon>Eukaryota</taxon>
        <taxon>Sar</taxon>
        <taxon>Stramenopiles</taxon>
        <taxon>Ochrophyta</taxon>
        <taxon>Bacillariophyta</taxon>
        <taxon>Coscinodiscophyceae</taxon>
        <taxon>Thalassiosirophycidae</taxon>
        <taxon>Thalassiosirales</taxon>
        <taxon>Thalassiosiraceae</taxon>
        <taxon>Thalassiosira</taxon>
    </lineage>
</organism>
<comment type="cofactor">
    <cofactor evidence="5">
        <name>Fe(2+)</name>
        <dbReference type="ChEBI" id="CHEBI:29033"/>
    </cofactor>
    <text evidence="5">Binds 1 Fe(2+) ion per subunit.</text>
</comment>
<keyword evidence="2 5" id="KW-0479">Metal-binding</keyword>
<evidence type="ECO:0000256" key="5">
    <source>
        <dbReference type="PIRSR" id="PIRSR604294-1"/>
    </source>
</evidence>
<evidence type="ECO:0000256" key="3">
    <source>
        <dbReference type="ARBA" id="ARBA00023002"/>
    </source>
</evidence>
<gene>
    <name evidence="7" type="ORF">THAPSDRAFT_8811</name>
</gene>
<dbReference type="AlphaFoldDB" id="B8LC43"/>
<dbReference type="PaxDb" id="35128-Thaps8811"/>
<dbReference type="RefSeq" id="XP_002296603.1">
    <property type="nucleotide sequence ID" value="XM_002296567.1"/>
</dbReference>
<feature type="compositionally biased region" description="Polar residues" evidence="6">
    <location>
        <begin position="31"/>
        <end position="50"/>
    </location>
</feature>
<evidence type="ECO:0000256" key="1">
    <source>
        <dbReference type="ARBA" id="ARBA00006787"/>
    </source>
</evidence>
<dbReference type="GO" id="GO:0010436">
    <property type="term" value="F:carotenoid dioxygenase activity"/>
    <property type="evidence" value="ECO:0000318"/>
    <property type="project" value="GO_Central"/>
</dbReference>
<evidence type="ECO:0000313" key="7">
    <source>
        <dbReference type="EMBL" id="EED87299.1"/>
    </source>
</evidence>
<comment type="similarity">
    <text evidence="1">Belongs to the carotenoid oxygenase family.</text>
</comment>
<dbReference type="HOGENOM" id="CLU_016472_6_3_1"/>
<dbReference type="GO" id="GO:0016121">
    <property type="term" value="P:carotene catabolic process"/>
    <property type="evidence" value="ECO:0000318"/>
    <property type="project" value="GO_Central"/>
</dbReference>
<dbReference type="Pfam" id="PF03055">
    <property type="entry name" value="RPE65"/>
    <property type="match status" value="1"/>
</dbReference>
<feature type="binding site" evidence="5">
    <location>
        <position position="376"/>
    </location>
    <ligand>
        <name>Fe cation</name>
        <dbReference type="ChEBI" id="CHEBI:24875"/>
        <note>catalytic</note>
    </ligand>
</feature>
<reference evidence="7 8" key="1">
    <citation type="journal article" date="2004" name="Science">
        <title>The genome of the diatom Thalassiosira pseudonana: ecology, evolution, and metabolism.</title>
        <authorList>
            <person name="Armbrust E.V."/>
            <person name="Berges J.A."/>
            <person name="Bowler C."/>
            <person name="Green B.R."/>
            <person name="Martinez D."/>
            <person name="Putnam N.H."/>
            <person name="Zhou S."/>
            <person name="Allen A.E."/>
            <person name="Apt K.E."/>
            <person name="Bechner M."/>
            <person name="Brzezinski M.A."/>
            <person name="Chaal B.K."/>
            <person name="Chiovitti A."/>
            <person name="Davis A.K."/>
            <person name="Demarest M.S."/>
            <person name="Detter J.C."/>
            <person name="Glavina T."/>
            <person name="Goodstein D."/>
            <person name="Hadi M.Z."/>
            <person name="Hellsten U."/>
            <person name="Hildebrand M."/>
            <person name="Jenkins B.D."/>
            <person name="Jurka J."/>
            <person name="Kapitonov V.V."/>
            <person name="Kroger N."/>
            <person name="Lau W.W."/>
            <person name="Lane T.W."/>
            <person name="Larimer F.W."/>
            <person name="Lippmeier J.C."/>
            <person name="Lucas S."/>
            <person name="Medina M."/>
            <person name="Montsant A."/>
            <person name="Obornik M."/>
            <person name="Parker M.S."/>
            <person name="Palenik B."/>
            <person name="Pazour G.J."/>
            <person name="Richardson P.M."/>
            <person name="Rynearson T.A."/>
            <person name="Saito M.A."/>
            <person name="Schwartz D.C."/>
            <person name="Thamatrakoln K."/>
            <person name="Valentin K."/>
            <person name="Vardi A."/>
            <person name="Wilkerson F.P."/>
            <person name="Rokhsar D.S."/>
        </authorList>
    </citation>
    <scope>NUCLEOTIDE SEQUENCE [LARGE SCALE GENOMIC DNA]</scope>
    <source>
        <strain evidence="7 8">CCMP1335</strain>
    </source>
</reference>
<dbReference type="InterPro" id="IPR004294">
    <property type="entry name" value="Carotenoid_Oase"/>
</dbReference>
<protein>
    <submittedName>
        <fullName evidence="7">Uncharacterized protein</fullName>
    </submittedName>
</protein>
<feature type="binding site" evidence="5">
    <location>
        <position position="233"/>
    </location>
    <ligand>
        <name>Fe cation</name>
        <dbReference type="ChEBI" id="CHEBI:24875"/>
        <note>catalytic</note>
    </ligand>
</feature>
<dbReference type="GeneID" id="7444469"/>
<dbReference type="InParanoid" id="B8LC43"/>
<keyword evidence="3" id="KW-0560">Oxidoreductase</keyword>
<keyword evidence="4 5" id="KW-0408">Iron</keyword>
<name>B8LC43_THAPS</name>
<dbReference type="Proteomes" id="UP000001449">
    <property type="component" value="Chromosome 11"/>
</dbReference>
<reference evidence="7 8" key="2">
    <citation type="journal article" date="2008" name="Nature">
        <title>The Phaeodactylum genome reveals the evolutionary history of diatom genomes.</title>
        <authorList>
            <person name="Bowler C."/>
            <person name="Allen A.E."/>
            <person name="Badger J.H."/>
            <person name="Grimwood J."/>
            <person name="Jabbari K."/>
            <person name="Kuo A."/>
            <person name="Maheswari U."/>
            <person name="Martens C."/>
            <person name="Maumus F."/>
            <person name="Otillar R.P."/>
            <person name="Rayko E."/>
            <person name="Salamov A."/>
            <person name="Vandepoele K."/>
            <person name="Beszteri B."/>
            <person name="Gruber A."/>
            <person name="Heijde M."/>
            <person name="Katinka M."/>
            <person name="Mock T."/>
            <person name="Valentin K."/>
            <person name="Verret F."/>
            <person name="Berges J.A."/>
            <person name="Brownlee C."/>
            <person name="Cadoret J.P."/>
            <person name="Chiovitti A."/>
            <person name="Choi C.J."/>
            <person name="Coesel S."/>
            <person name="De Martino A."/>
            <person name="Detter J.C."/>
            <person name="Durkin C."/>
            <person name="Falciatore A."/>
            <person name="Fournet J."/>
            <person name="Haruta M."/>
            <person name="Huysman M.J."/>
            <person name="Jenkins B.D."/>
            <person name="Jiroutova K."/>
            <person name="Jorgensen R.E."/>
            <person name="Joubert Y."/>
            <person name="Kaplan A."/>
            <person name="Kroger N."/>
            <person name="Kroth P.G."/>
            <person name="La Roche J."/>
            <person name="Lindquist E."/>
            <person name="Lommer M."/>
            <person name="Martin-Jezequel V."/>
            <person name="Lopez P.J."/>
            <person name="Lucas S."/>
            <person name="Mangogna M."/>
            <person name="McGinnis K."/>
            <person name="Medlin L.K."/>
            <person name="Montsant A."/>
            <person name="Oudot-Le Secq M.P."/>
            <person name="Napoli C."/>
            <person name="Obornik M."/>
            <person name="Parker M.S."/>
            <person name="Petit J.L."/>
            <person name="Porcel B.M."/>
            <person name="Poulsen N."/>
            <person name="Robison M."/>
            <person name="Rychlewski L."/>
            <person name="Rynearson T.A."/>
            <person name="Schmutz J."/>
            <person name="Shapiro H."/>
            <person name="Siaut M."/>
            <person name="Stanley M."/>
            <person name="Sussman M.R."/>
            <person name="Taylor A.R."/>
            <person name="Vardi A."/>
            <person name="von Dassow P."/>
            <person name="Vyverman W."/>
            <person name="Willis A."/>
            <person name="Wyrwicz L.S."/>
            <person name="Rokhsar D.S."/>
            <person name="Weissenbach J."/>
            <person name="Armbrust E.V."/>
            <person name="Green B.R."/>
            <person name="Van de Peer Y."/>
            <person name="Grigoriev I.V."/>
        </authorList>
    </citation>
    <scope>NUCLEOTIDE SEQUENCE [LARGE SCALE GENOMIC DNA]</scope>
    <source>
        <strain evidence="7 8">CCMP1335</strain>
    </source>
</reference>
<dbReference type="STRING" id="35128.B8LC43"/>
<evidence type="ECO:0000256" key="2">
    <source>
        <dbReference type="ARBA" id="ARBA00022723"/>
    </source>
</evidence>
<dbReference type="EMBL" id="DS999415">
    <property type="protein sequence ID" value="EED87299.1"/>
    <property type="molecule type" value="Genomic_DNA"/>
</dbReference>
<dbReference type="eggNOG" id="KOG1285">
    <property type="taxonomic scope" value="Eukaryota"/>
</dbReference>
<dbReference type="PANTHER" id="PTHR10543">
    <property type="entry name" value="BETA-CAROTENE DIOXYGENASE"/>
    <property type="match status" value="1"/>
</dbReference>
<dbReference type="OMA" id="PYEVDPR"/>
<evidence type="ECO:0000313" key="8">
    <source>
        <dbReference type="Proteomes" id="UP000001449"/>
    </source>
</evidence>
<feature type="binding site" evidence="5">
    <location>
        <position position="583"/>
    </location>
    <ligand>
        <name>Fe cation</name>
        <dbReference type="ChEBI" id="CHEBI:24875"/>
        <note>catalytic</note>
    </ligand>
</feature>
<evidence type="ECO:0000256" key="6">
    <source>
        <dbReference type="SAM" id="MobiDB-lite"/>
    </source>
</evidence>
<feature type="binding site" evidence="5">
    <location>
        <position position="290"/>
    </location>
    <ligand>
        <name>Fe cation</name>
        <dbReference type="ChEBI" id="CHEBI:24875"/>
        <note>catalytic</note>
    </ligand>
</feature>
<accession>B8LC43</accession>
<dbReference type="PANTHER" id="PTHR10543:SF89">
    <property type="entry name" value="CAROTENOID 9,10(9',10')-CLEAVAGE DIOXYGENASE 1"/>
    <property type="match status" value="1"/>
</dbReference>